<feature type="domain" description="CAAX prenyl protease 2/Lysostaphin resistance protein A-like" evidence="2">
    <location>
        <begin position="123"/>
        <end position="209"/>
    </location>
</feature>
<proteinExistence type="predicted"/>
<dbReference type="InterPro" id="IPR003675">
    <property type="entry name" value="Rce1/LyrA-like_dom"/>
</dbReference>
<dbReference type="AlphaFoldDB" id="A0A1I3DPS2"/>
<dbReference type="EMBL" id="FOQO01000001">
    <property type="protein sequence ID" value="SFH88734.1"/>
    <property type="molecule type" value="Genomic_DNA"/>
</dbReference>
<protein>
    <recommendedName>
        <fullName evidence="2">CAAX prenyl protease 2/Lysostaphin resistance protein A-like domain-containing protein</fullName>
    </recommendedName>
</protein>
<keyword evidence="4" id="KW-1185">Reference proteome</keyword>
<keyword evidence="1" id="KW-1133">Transmembrane helix</keyword>
<keyword evidence="1" id="KW-0812">Transmembrane</keyword>
<reference evidence="3 4" key="1">
    <citation type="submission" date="2016-10" db="EMBL/GenBank/DDBJ databases">
        <authorList>
            <person name="de Groot N.N."/>
        </authorList>
    </citation>
    <scope>NUCLEOTIDE SEQUENCE [LARGE SCALE GENOMIC DNA]</scope>
    <source>
        <strain evidence="3 4">RK1</strain>
    </source>
</reference>
<evidence type="ECO:0000313" key="3">
    <source>
        <dbReference type="EMBL" id="SFH88734.1"/>
    </source>
</evidence>
<feature type="transmembrane region" description="Helical" evidence="1">
    <location>
        <begin position="174"/>
        <end position="193"/>
    </location>
</feature>
<evidence type="ECO:0000313" key="4">
    <source>
        <dbReference type="Proteomes" id="UP000198670"/>
    </source>
</evidence>
<evidence type="ECO:0000256" key="1">
    <source>
        <dbReference type="SAM" id="Phobius"/>
    </source>
</evidence>
<accession>A0A1I3DPS2</accession>
<keyword evidence="1" id="KW-0472">Membrane</keyword>
<feature type="transmembrane region" description="Helical" evidence="1">
    <location>
        <begin position="115"/>
        <end position="137"/>
    </location>
</feature>
<dbReference type="Proteomes" id="UP000198670">
    <property type="component" value="Unassembled WGS sequence"/>
</dbReference>
<feature type="transmembrane region" description="Helical" evidence="1">
    <location>
        <begin position="246"/>
        <end position="263"/>
    </location>
</feature>
<feature type="transmembrane region" description="Helical" evidence="1">
    <location>
        <begin position="41"/>
        <end position="59"/>
    </location>
</feature>
<dbReference type="Pfam" id="PF02517">
    <property type="entry name" value="Rce1-like"/>
    <property type="match status" value="1"/>
</dbReference>
<feature type="transmembrane region" description="Helical" evidence="1">
    <location>
        <begin position="12"/>
        <end position="35"/>
    </location>
</feature>
<dbReference type="GO" id="GO:0004175">
    <property type="term" value="F:endopeptidase activity"/>
    <property type="evidence" value="ECO:0007669"/>
    <property type="project" value="UniProtKB-ARBA"/>
</dbReference>
<dbReference type="OrthoDB" id="324900at2"/>
<dbReference type="GO" id="GO:0080120">
    <property type="term" value="P:CAAX-box protein maturation"/>
    <property type="evidence" value="ECO:0007669"/>
    <property type="project" value="UniProtKB-ARBA"/>
</dbReference>
<feature type="transmembrane region" description="Helical" evidence="1">
    <location>
        <begin position="149"/>
        <end position="168"/>
    </location>
</feature>
<gene>
    <name evidence="3" type="ORF">SAMN05444682_101581</name>
</gene>
<evidence type="ECO:0000259" key="2">
    <source>
        <dbReference type="Pfam" id="PF02517"/>
    </source>
</evidence>
<feature type="transmembrane region" description="Helical" evidence="1">
    <location>
        <begin position="205"/>
        <end position="226"/>
    </location>
</feature>
<organism evidence="3 4">
    <name type="scientific">Parapedobacter indicus</name>
    <dbReference type="NCBI Taxonomy" id="1477437"/>
    <lineage>
        <taxon>Bacteria</taxon>
        <taxon>Pseudomonadati</taxon>
        <taxon>Bacteroidota</taxon>
        <taxon>Sphingobacteriia</taxon>
        <taxon>Sphingobacteriales</taxon>
        <taxon>Sphingobacteriaceae</taxon>
        <taxon>Parapedobacter</taxon>
    </lineage>
</organism>
<feature type="transmembrane region" description="Helical" evidence="1">
    <location>
        <begin position="80"/>
        <end position="103"/>
    </location>
</feature>
<sequence>MKTSLQRLPPWLKILLFIGCFTGLLMIAGFLQFFFSPAFRQLAFGILGSGGGLFTVWIFSKFRAFSYAKAGIRLNRRSPLKFLLGVVIGLVFFLALLMAFIWLTPVRIRFSGNGLSLEAGLQLLSLLPLALMEEMAFRSYPQQELNHRYGVWVSQFVMALVFGFYHILYGWDPVTAFTGPFVWAFLFGLAAIASRGIALPLGIHFSVNAGQLIAGLNGASPTALWIISYPSRTAEAVQQRSQVTSMGLHGGIWIMLLLFTFYWDRRQKKTNACELHEQADQKSVIQRRF</sequence>
<name>A0A1I3DPS2_9SPHI</name>
<dbReference type="STRING" id="1477437.SAMN05444682_101581"/>
<dbReference type="RefSeq" id="WP_090623969.1">
    <property type="nucleotide sequence ID" value="NZ_FOQO01000001.1"/>
</dbReference>